<accession>A0A7I7XHR8</accession>
<evidence type="ECO:0000313" key="2">
    <source>
        <dbReference type="Proteomes" id="UP000466517"/>
    </source>
</evidence>
<proteinExistence type="predicted"/>
<organism evidence="1 2">
    <name type="scientific">Mycolicibacterium madagascariense</name>
    <dbReference type="NCBI Taxonomy" id="212765"/>
    <lineage>
        <taxon>Bacteria</taxon>
        <taxon>Bacillati</taxon>
        <taxon>Actinomycetota</taxon>
        <taxon>Actinomycetes</taxon>
        <taxon>Mycobacteriales</taxon>
        <taxon>Mycobacteriaceae</taxon>
        <taxon>Mycolicibacterium</taxon>
    </lineage>
</organism>
<dbReference type="KEGG" id="mmag:MMAD_30430"/>
<protein>
    <recommendedName>
        <fullName evidence="3">Iron reductase</fullName>
    </recommendedName>
</protein>
<dbReference type="EMBL" id="AP022610">
    <property type="protein sequence ID" value="BBZ28748.1"/>
    <property type="molecule type" value="Genomic_DNA"/>
</dbReference>
<dbReference type="Proteomes" id="UP000466517">
    <property type="component" value="Chromosome"/>
</dbReference>
<reference evidence="1 2" key="1">
    <citation type="journal article" date="2019" name="Emerg. Microbes Infect.">
        <title>Comprehensive subspecies identification of 175 nontuberculous mycobacteria species based on 7547 genomic profiles.</title>
        <authorList>
            <person name="Matsumoto Y."/>
            <person name="Kinjo T."/>
            <person name="Motooka D."/>
            <person name="Nabeya D."/>
            <person name="Jung N."/>
            <person name="Uechi K."/>
            <person name="Horii T."/>
            <person name="Iida T."/>
            <person name="Fujita J."/>
            <person name="Nakamura S."/>
        </authorList>
    </citation>
    <scope>NUCLEOTIDE SEQUENCE [LARGE SCALE GENOMIC DNA]</scope>
    <source>
        <strain evidence="1 2">JCM 13574</strain>
    </source>
</reference>
<dbReference type="AlphaFoldDB" id="A0A7I7XHR8"/>
<name>A0A7I7XHR8_9MYCO</name>
<gene>
    <name evidence="1" type="ORF">MMAD_30430</name>
</gene>
<sequence>MTVSVDDPLIAKMSIRRTLPVHESCRRLRELYPECPRVYGVAVMGDLSRRRWWPLADLLTTDRLDAMFDAAVAESDNRVAIAPQLAATLAHVVVGRVIPLLVLEGRAWDTGVENLWVHVDSEGAIDWVGVVDPTLRALPDDGYFADGGPDAARDRIVALPNEAALTTWVAHRSHRALDPLFARLAAVSRGTMSVASMWHVVGAAVVSAATQVPLLAGASEVTSMRRGQAVLDALMGFGAPVRGRSRPGATKGLLN</sequence>
<keyword evidence="2" id="KW-1185">Reference proteome</keyword>
<evidence type="ECO:0008006" key="3">
    <source>
        <dbReference type="Google" id="ProtNLM"/>
    </source>
</evidence>
<evidence type="ECO:0000313" key="1">
    <source>
        <dbReference type="EMBL" id="BBZ28748.1"/>
    </source>
</evidence>
<dbReference type="RefSeq" id="WP_163738646.1">
    <property type="nucleotide sequence ID" value="NZ_AP022610.1"/>
</dbReference>